<proteinExistence type="predicted"/>
<dbReference type="EMBL" id="JARAYU010000013">
    <property type="protein sequence ID" value="MDX3704007.1"/>
    <property type="molecule type" value="Genomic_DNA"/>
</dbReference>
<evidence type="ECO:0000313" key="3">
    <source>
        <dbReference type="Proteomes" id="UP001271274"/>
    </source>
</evidence>
<protein>
    <submittedName>
        <fullName evidence="2">Uncharacterized protein</fullName>
    </submittedName>
</protein>
<comment type="caution">
    <text evidence="2">The sequence shown here is derived from an EMBL/GenBank/DDBJ whole genome shotgun (WGS) entry which is preliminary data.</text>
</comment>
<reference evidence="2 3" key="1">
    <citation type="journal article" date="2023" name="Microb. Genom.">
        <title>Mesoterricola silvestris gen. nov., sp. nov., Mesoterricola sediminis sp. nov., Geothrix oryzae sp. nov., Geothrix edaphica sp. nov., Geothrix rubra sp. nov., and Geothrix limicola sp. nov., six novel members of Acidobacteriota isolated from soils.</title>
        <authorList>
            <person name="Weisberg A.J."/>
            <person name="Pearce E."/>
            <person name="Kramer C.G."/>
            <person name="Chang J.H."/>
            <person name="Clarke C.R."/>
        </authorList>
    </citation>
    <scope>NUCLEOTIDE SEQUENCE [LARGE SCALE GENOMIC DNA]</scope>
    <source>
        <strain evidence="2 3">ID09-01A</strain>
    </source>
</reference>
<name>A0ABU4NP61_9ACTN</name>
<evidence type="ECO:0000313" key="2">
    <source>
        <dbReference type="EMBL" id="MDX3704007.1"/>
    </source>
</evidence>
<keyword evidence="3" id="KW-1185">Reference proteome</keyword>
<gene>
    <name evidence="2" type="ORF">PV662_30470</name>
</gene>
<feature type="region of interest" description="Disordered" evidence="1">
    <location>
        <begin position="1"/>
        <end position="32"/>
    </location>
</feature>
<feature type="region of interest" description="Disordered" evidence="1">
    <location>
        <begin position="47"/>
        <end position="73"/>
    </location>
</feature>
<organism evidence="2 3">
    <name type="scientific">Streptomyces europaeiscabiei</name>
    <dbReference type="NCBI Taxonomy" id="146819"/>
    <lineage>
        <taxon>Bacteria</taxon>
        <taxon>Bacillati</taxon>
        <taxon>Actinomycetota</taxon>
        <taxon>Actinomycetes</taxon>
        <taxon>Kitasatosporales</taxon>
        <taxon>Streptomycetaceae</taxon>
        <taxon>Streptomyces</taxon>
    </lineage>
</organism>
<feature type="compositionally biased region" description="Polar residues" evidence="1">
    <location>
        <begin position="1"/>
        <end position="11"/>
    </location>
</feature>
<dbReference type="RefSeq" id="WP_079104729.1">
    <property type="nucleotide sequence ID" value="NZ_JARAUR010000029.1"/>
</dbReference>
<evidence type="ECO:0000256" key="1">
    <source>
        <dbReference type="SAM" id="MobiDB-lite"/>
    </source>
</evidence>
<sequence>MSPASGSTGSAVGSKPSIMDAGCGSPRSGGAAPEYFVRGTRITRDISAGRVGEDLGGPGPTPRWGWGGLERPA</sequence>
<dbReference type="Proteomes" id="UP001271274">
    <property type="component" value="Unassembled WGS sequence"/>
</dbReference>
<accession>A0ABU4NP61</accession>